<comment type="caution">
    <text evidence="1">The sequence shown here is derived from an EMBL/GenBank/DDBJ whole genome shotgun (WGS) entry which is preliminary data.</text>
</comment>
<name>A0A812SJG2_9DINO</name>
<dbReference type="EMBL" id="CAJNJA010021664">
    <property type="protein sequence ID" value="CAE7480068.1"/>
    <property type="molecule type" value="Genomic_DNA"/>
</dbReference>
<evidence type="ECO:0000313" key="1">
    <source>
        <dbReference type="EMBL" id="CAE7480068.1"/>
    </source>
</evidence>
<evidence type="ECO:0000313" key="2">
    <source>
        <dbReference type="Proteomes" id="UP000601435"/>
    </source>
</evidence>
<reference evidence="1" key="1">
    <citation type="submission" date="2021-02" db="EMBL/GenBank/DDBJ databases">
        <authorList>
            <person name="Dougan E. K."/>
            <person name="Rhodes N."/>
            <person name="Thang M."/>
            <person name="Chan C."/>
        </authorList>
    </citation>
    <scope>NUCLEOTIDE SEQUENCE</scope>
</reference>
<keyword evidence="2" id="KW-1185">Reference proteome</keyword>
<gene>
    <name evidence="1" type="ORF">SNEC2469_LOCUS13574</name>
</gene>
<feature type="non-terminal residue" evidence="1">
    <location>
        <position position="153"/>
    </location>
</feature>
<dbReference type="AlphaFoldDB" id="A0A812SJG2"/>
<proteinExistence type="predicted"/>
<dbReference type="Proteomes" id="UP000601435">
    <property type="component" value="Unassembled WGS sequence"/>
</dbReference>
<accession>A0A812SJG2</accession>
<protein>
    <submittedName>
        <fullName evidence="1">Uncharacterized protein</fullName>
    </submittedName>
</protein>
<organism evidence="1 2">
    <name type="scientific">Symbiodinium necroappetens</name>
    <dbReference type="NCBI Taxonomy" id="1628268"/>
    <lineage>
        <taxon>Eukaryota</taxon>
        <taxon>Sar</taxon>
        <taxon>Alveolata</taxon>
        <taxon>Dinophyceae</taxon>
        <taxon>Suessiales</taxon>
        <taxon>Symbiodiniaceae</taxon>
        <taxon>Symbiodinium</taxon>
    </lineage>
</organism>
<sequence length="153" mass="16533">MLGYRFTAISRSTKRSGKAQEQRSCGREGAYVILIRGHRLAPDPEAPDALKLWTLKPRRAWDGGTVRSGLGWGQRGSPDTLWTAAGPEGTGEGLCAFWLQKACSGVSHKLQCATTSALTLAPPLRSRCQARLQRFRALLELAGQKTLGGVGRS</sequence>